<comment type="caution">
    <text evidence="3">The sequence shown here is derived from an EMBL/GenBank/DDBJ whole genome shotgun (WGS) entry which is preliminary data.</text>
</comment>
<dbReference type="Gene3D" id="2.30.130.110">
    <property type="match status" value="1"/>
</dbReference>
<evidence type="ECO:0000313" key="3">
    <source>
        <dbReference type="EMBL" id="OLQ72166.1"/>
    </source>
</evidence>
<name>A0A1Q9GCS7_9GAMM</name>
<keyword evidence="3" id="KW-0808">Transferase</keyword>
<dbReference type="SMART" id="SM00858">
    <property type="entry name" value="SAF"/>
    <property type="match status" value="1"/>
</dbReference>
<organism evidence="3 4">
    <name type="scientific">Photobacterium proteolyticum</name>
    <dbReference type="NCBI Taxonomy" id="1903952"/>
    <lineage>
        <taxon>Bacteria</taxon>
        <taxon>Pseudomonadati</taxon>
        <taxon>Pseudomonadota</taxon>
        <taxon>Gammaproteobacteria</taxon>
        <taxon>Vibrionales</taxon>
        <taxon>Vibrionaceae</taxon>
        <taxon>Photobacterium</taxon>
    </lineage>
</organism>
<dbReference type="STRING" id="1903952.BIT28_24360"/>
<dbReference type="EMBL" id="MJIL01000092">
    <property type="protein sequence ID" value="OLQ72166.1"/>
    <property type="molecule type" value="Genomic_DNA"/>
</dbReference>
<dbReference type="RefSeq" id="WP_075767141.1">
    <property type="nucleotide sequence ID" value="NZ_MJIL01000092.1"/>
</dbReference>
<keyword evidence="4" id="KW-1185">Reference proteome</keyword>
<sequence length="114" mass="12374">MDTPLNKAILLSQNDNVATLLADVEKGQQIEIIDDGNRAQGIVTCKQAITFGNKVAVNAISTQEAIKKAGYDIGVAIKAIPVGELVHVQNVRSTRVDIPEPIIKQIIEQMQIEE</sequence>
<dbReference type="GO" id="GO:0016301">
    <property type="term" value="F:kinase activity"/>
    <property type="evidence" value="ECO:0007669"/>
    <property type="project" value="UniProtKB-KW"/>
</dbReference>
<evidence type="ECO:0000313" key="4">
    <source>
        <dbReference type="Proteomes" id="UP000186905"/>
    </source>
</evidence>
<proteinExistence type="predicted"/>
<dbReference type="CDD" id="cd11613">
    <property type="entry name" value="SAF_AH_GD"/>
    <property type="match status" value="1"/>
</dbReference>
<dbReference type="AlphaFoldDB" id="A0A1Q9GCS7"/>
<feature type="domain" description="SAF" evidence="2">
    <location>
        <begin position="15"/>
        <end position="92"/>
    </location>
</feature>
<dbReference type="GO" id="GO:0016829">
    <property type="term" value="F:lyase activity"/>
    <property type="evidence" value="ECO:0007669"/>
    <property type="project" value="UniProtKB-KW"/>
</dbReference>
<protein>
    <submittedName>
        <fullName evidence="3">Carbohydrate kinase</fullName>
    </submittedName>
</protein>
<reference evidence="3 4" key="1">
    <citation type="submission" date="2016-09" db="EMBL/GenBank/DDBJ databases">
        <title>Photobacterium proteolyticum sp. nov. a protease producing bacterium isolated from ocean sediments of Laizhou Bay.</title>
        <authorList>
            <person name="Li Y."/>
        </authorList>
    </citation>
    <scope>NUCLEOTIDE SEQUENCE [LARGE SCALE GENOMIC DNA]</scope>
    <source>
        <strain evidence="3 4">13-12</strain>
    </source>
</reference>
<keyword evidence="3" id="KW-0418">Kinase</keyword>
<dbReference type="Proteomes" id="UP000186905">
    <property type="component" value="Unassembled WGS sequence"/>
</dbReference>
<dbReference type="OrthoDB" id="9804574at2"/>
<accession>A0A1Q9GCS7</accession>
<gene>
    <name evidence="3" type="ORF">BIT28_24360</name>
</gene>
<dbReference type="InterPro" id="IPR013974">
    <property type="entry name" value="SAF"/>
</dbReference>
<evidence type="ECO:0000256" key="1">
    <source>
        <dbReference type="ARBA" id="ARBA00023239"/>
    </source>
</evidence>
<evidence type="ECO:0000259" key="2">
    <source>
        <dbReference type="SMART" id="SM00858"/>
    </source>
</evidence>
<dbReference type="InterPro" id="IPR044144">
    <property type="entry name" value="SAF_UxaA/GarD"/>
</dbReference>
<keyword evidence="1" id="KW-0456">Lyase</keyword>